<keyword evidence="3" id="KW-1185">Reference proteome</keyword>
<dbReference type="RefSeq" id="WP_067060998.1">
    <property type="nucleotide sequence ID" value="NZ_CP014699.1"/>
</dbReference>
<dbReference type="Pfam" id="PF09359">
    <property type="entry name" value="VTC"/>
    <property type="match status" value="1"/>
</dbReference>
<dbReference type="KEGG" id="spat:A0O21_02975"/>
<dbReference type="Gene3D" id="3.20.100.30">
    <property type="entry name" value="VTC, catalytic tunnel domain"/>
    <property type="match status" value="1"/>
</dbReference>
<evidence type="ECO:0000313" key="3">
    <source>
        <dbReference type="Proteomes" id="UP000077317"/>
    </source>
</evidence>
<reference evidence="3" key="2">
    <citation type="submission" date="2016-03" db="EMBL/GenBank/DDBJ databases">
        <title>Streptococcus antelopensis sp. nov., isolated from the feces of the Tibetan antelope (Pantholops hodgsonii) in Hoh Xil National Nature Reserve, Qinghai, China.</title>
        <authorList>
            <person name="Bai X."/>
        </authorList>
    </citation>
    <scope>NUCLEOTIDE SEQUENCE [LARGE SCALE GENOMIC DNA]</scope>
    <source>
        <strain evidence="3">TA 26</strain>
    </source>
</reference>
<reference evidence="2 3" key="1">
    <citation type="journal article" date="2016" name="Int. J. Syst. Evol. Microbiol.">
        <title>Streptococcuspantholopis sp. nov., isolated from faeces of the Tibetan antelope (Pantholops hodgsonii).</title>
        <authorList>
            <person name="Bai X."/>
            <person name="Xiong Y."/>
            <person name="Lu S."/>
            <person name="Jin D."/>
            <person name="Lai X."/>
            <person name="Yang J."/>
            <person name="Niu L."/>
            <person name="Hu S."/>
            <person name="Meng X."/>
            <person name="Pu J."/>
            <person name="Ye C."/>
            <person name="Xu J."/>
        </authorList>
    </citation>
    <scope>NUCLEOTIDE SEQUENCE [LARGE SCALE GENOMIC DNA]</scope>
    <source>
        <strain evidence="2 3">TA 26</strain>
    </source>
</reference>
<gene>
    <name evidence="2" type="ORF">A0O21_02975</name>
</gene>
<dbReference type="Proteomes" id="UP000077317">
    <property type="component" value="Chromosome"/>
</dbReference>
<protein>
    <submittedName>
        <fullName evidence="2">Transporter</fullName>
    </submittedName>
</protein>
<dbReference type="InterPro" id="IPR018966">
    <property type="entry name" value="VTC_domain"/>
</dbReference>
<accession>A0A172Q6L6</accession>
<organism evidence="2 3">
    <name type="scientific">Streptococcus pantholopis</name>
    <dbReference type="NCBI Taxonomy" id="1811193"/>
    <lineage>
        <taxon>Bacteria</taxon>
        <taxon>Bacillati</taxon>
        <taxon>Bacillota</taxon>
        <taxon>Bacilli</taxon>
        <taxon>Lactobacillales</taxon>
        <taxon>Streptococcaceae</taxon>
        <taxon>Streptococcus</taxon>
    </lineage>
</organism>
<dbReference type="InterPro" id="IPR042267">
    <property type="entry name" value="VTC_sf"/>
</dbReference>
<evidence type="ECO:0000313" key="2">
    <source>
        <dbReference type="EMBL" id="AND79057.1"/>
    </source>
</evidence>
<dbReference type="EMBL" id="CP014699">
    <property type="protein sequence ID" value="AND79057.1"/>
    <property type="molecule type" value="Genomic_DNA"/>
</dbReference>
<feature type="domain" description="VTC" evidence="1">
    <location>
        <begin position="10"/>
        <end position="238"/>
    </location>
</feature>
<dbReference type="CDD" id="cd07750">
    <property type="entry name" value="PolyPPase_VTC_like"/>
    <property type="match status" value="1"/>
</dbReference>
<name>A0A172Q6L6_9STRE</name>
<dbReference type="GO" id="GO:0006799">
    <property type="term" value="P:polyphosphate biosynthetic process"/>
    <property type="evidence" value="ECO:0007669"/>
    <property type="project" value="UniProtKB-ARBA"/>
</dbReference>
<proteinExistence type="predicted"/>
<dbReference type="AlphaFoldDB" id="A0A172Q6L6"/>
<sequence>MVKELETSFKRIETKYIVDAENVSALLTDLKEYLVEDDFPRSTISNIYFDNQDFQVIRDSIDKKNGREKIRMRTYADNPTATSRVFLELKKKDAEGIGHKYRIASDLSSVLRFMEDGRTTNATVDDKELINELTALKERYTDLMPKMYIYYERYSLKEKHSIEGYPQTKVRVTIDQNLIYRDYDVTMLTEHYGRDLVGEGKVIMEIKAPGEQPEWLQEILKKHQLEPASFSKYGTAYRKSQGILQ</sequence>
<dbReference type="STRING" id="1811193.A0O21_02975"/>
<dbReference type="OrthoDB" id="185578at2"/>
<evidence type="ECO:0000259" key="1">
    <source>
        <dbReference type="Pfam" id="PF09359"/>
    </source>
</evidence>